<proteinExistence type="predicted"/>
<dbReference type="PANTHER" id="PTHR11364">
    <property type="entry name" value="THIOSULFATE SULFERTANSFERASE"/>
    <property type="match status" value="1"/>
</dbReference>
<comment type="subcellular location">
    <subcellularLocation>
        <location evidence="1">Cytoplasm</location>
    </subcellularLocation>
</comment>
<keyword evidence="4" id="KW-0677">Repeat</keyword>
<feature type="domain" description="Rhodanese" evidence="9">
    <location>
        <begin position="19"/>
        <end position="136"/>
    </location>
</feature>
<dbReference type="FunFam" id="3.40.250.10:FF:000001">
    <property type="entry name" value="Sulfurtransferase"/>
    <property type="match status" value="1"/>
</dbReference>
<dbReference type="InterPro" id="IPR036873">
    <property type="entry name" value="Rhodanese-like_dom_sf"/>
</dbReference>
<keyword evidence="3 10" id="KW-0808">Transferase</keyword>
<dbReference type="InterPro" id="IPR001763">
    <property type="entry name" value="Rhodanese-like_dom"/>
</dbReference>
<dbReference type="NCBIfam" id="NF008557">
    <property type="entry name" value="PRK11493.1"/>
    <property type="match status" value="1"/>
</dbReference>
<name>A0A5S3Q7E3_9RHOB</name>
<dbReference type="CDD" id="cd01448">
    <property type="entry name" value="TST_Repeat_1"/>
    <property type="match status" value="1"/>
</dbReference>
<evidence type="ECO:0000256" key="5">
    <source>
        <dbReference type="ARBA" id="ARBA00051793"/>
    </source>
</evidence>
<accession>A0A5S3Q7E3</accession>
<dbReference type="GO" id="GO:0016784">
    <property type="term" value="F:3-mercaptopyruvate sulfurtransferase activity"/>
    <property type="evidence" value="ECO:0007669"/>
    <property type="project" value="UniProtKB-EC"/>
</dbReference>
<feature type="domain" description="Rhodanese" evidence="9">
    <location>
        <begin position="166"/>
        <end position="280"/>
    </location>
</feature>
<organism evidence="10 11">
    <name type="scientific">Sulfitobacter sabulilitoris</name>
    <dbReference type="NCBI Taxonomy" id="2562655"/>
    <lineage>
        <taxon>Bacteria</taxon>
        <taxon>Pseudomonadati</taxon>
        <taxon>Pseudomonadota</taxon>
        <taxon>Alphaproteobacteria</taxon>
        <taxon>Rhodobacterales</taxon>
        <taxon>Roseobacteraceae</taxon>
        <taxon>Sulfitobacter</taxon>
    </lineage>
</organism>
<dbReference type="GO" id="GO:0004792">
    <property type="term" value="F:thiosulfate-cyanide sulfurtransferase activity"/>
    <property type="evidence" value="ECO:0007669"/>
    <property type="project" value="InterPro"/>
</dbReference>
<dbReference type="PROSITE" id="PS50206">
    <property type="entry name" value="RHODANESE_3"/>
    <property type="match status" value="2"/>
</dbReference>
<dbReference type="SUPFAM" id="SSF52821">
    <property type="entry name" value="Rhodanese/Cell cycle control phosphatase"/>
    <property type="match status" value="2"/>
</dbReference>
<keyword evidence="10" id="KW-0670">Pyruvate</keyword>
<comment type="caution">
    <text evidence="10">The sequence shown here is derived from an EMBL/GenBank/DDBJ whole genome shotgun (WGS) entry which is preliminary data.</text>
</comment>
<dbReference type="GO" id="GO:0005737">
    <property type="term" value="C:cytoplasm"/>
    <property type="evidence" value="ECO:0007669"/>
    <property type="project" value="UniProtKB-SubCell"/>
</dbReference>
<dbReference type="SMART" id="SM00450">
    <property type="entry name" value="RHOD"/>
    <property type="match status" value="2"/>
</dbReference>
<evidence type="ECO:0000313" key="11">
    <source>
        <dbReference type="Proteomes" id="UP000309550"/>
    </source>
</evidence>
<evidence type="ECO:0000256" key="2">
    <source>
        <dbReference type="ARBA" id="ARBA00022490"/>
    </source>
</evidence>
<sequence length="284" mass="31136">MADDPKTLVSTDWLAKHLKDPDLRLLDASWYLPDANRDAKAEYDAAHIPGARFFDIDDISDHRSDLPHMAPPVEKFMSRLRAMGVGDGHQVVVYDGAGLLSAARVWWLFRLMGQENVAVLDGGFPKWQAEGHPVEDMPPIVRDRHMTVRLQNHLVRDVTQVAAASKLSEPVIVDARSAARFRGDAPEPREGLRAGHIPGSRNVPYTELLNDDNTMKSPEETRAVFEAAGVDLGKPVITSCGSGVTAAILALALERMGHGKWSLYDGSWAEWGMFPTVPVATGDA</sequence>
<dbReference type="CDD" id="cd01449">
    <property type="entry name" value="TST_Repeat_2"/>
    <property type="match status" value="1"/>
</dbReference>
<dbReference type="AlphaFoldDB" id="A0A5S3Q7E3"/>
<evidence type="ECO:0000256" key="6">
    <source>
        <dbReference type="ARBA" id="ARBA00066832"/>
    </source>
</evidence>
<gene>
    <name evidence="10" type="primary">sseA</name>
    <name evidence="10" type="ORF">FDT80_10965</name>
</gene>
<evidence type="ECO:0000259" key="9">
    <source>
        <dbReference type="PROSITE" id="PS50206"/>
    </source>
</evidence>
<dbReference type="InterPro" id="IPR001307">
    <property type="entry name" value="Thiosulphate_STrfase_CS"/>
</dbReference>
<keyword evidence="2" id="KW-0963">Cytoplasm</keyword>
<evidence type="ECO:0000256" key="3">
    <source>
        <dbReference type="ARBA" id="ARBA00022679"/>
    </source>
</evidence>
<dbReference type="RefSeq" id="WP_138662314.1">
    <property type="nucleotide sequence ID" value="NZ_VANS01000002.1"/>
</dbReference>
<dbReference type="Gene3D" id="3.40.250.10">
    <property type="entry name" value="Rhodanese-like domain"/>
    <property type="match status" value="2"/>
</dbReference>
<protein>
    <recommendedName>
        <fullName evidence="7">3-mercaptopyruvate sulfurtransferase</fullName>
        <ecNumber evidence="6">2.8.1.2</ecNumber>
    </recommendedName>
    <alternativeName>
        <fullName evidence="8">Rhodanese-like protein</fullName>
    </alternativeName>
</protein>
<dbReference type="Proteomes" id="UP000309550">
    <property type="component" value="Unassembled WGS sequence"/>
</dbReference>
<dbReference type="EC" id="2.8.1.2" evidence="6"/>
<evidence type="ECO:0000256" key="4">
    <source>
        <dbReference type="ARBA" id="ARBA00022737"/>
    </source>
</evidence>
<dbReference type="Pfam" id="PF00581">
    <property type="entry name" value="Rhodanese"/>
    <property type="match status" value="2"/>
</dbReference>
<dbReference type="FunFam" id="3.40.250.10:FF:000015">
    <property type="entry name" value="Sulfurtransferase"/>
    <property type="match status" value="1"/>
</dbReference>
<dbReference type="PROSITE" id="PS00380">
    <property type="entry name" value="RHODANESE_1"/>
    <property type="match status" value="1"/>
</dbReference>
<dbReference type="EMBL" id="VANS01000002">
    <property type="protein sequence ID" value="TMM52773.1"/>
    <property type="molecule type" value="Genomic_DNA"/>
</dbReference>
<dbReference type="PANTHER" id="PTHR11364:SF27">
    <property type="entry name" value="SULFURTRANSFERASE"/>
    <property type="match status" value="1"/>
</dbReference>
<dbReference type="InterPro" id="IPR045078">
    <property type="entry name" value="TST/MPST-like"/>
</dbReference>
<comment type="catalytic activity">
    <reaction evidence="5">
        <text>2-oxo-3-sulfanylpropanoate + [thioredoxin]-dithiol = [thioredoxin]-disulfide + hydrogen sulfide + pyruvate + H(+)</text>
        <dbReference type="Rhea" id="RHEA:21740"/>
        <dbReference type="Rhea" id="RHEA-COMP:10698"/>
        <dbReference type="Rhea" id="RHEA-COMP:10700"/>
        <dbReference type="ChEBI" id="CHEBI:15361"/>
        <dbReference type="ChEBI" id="CHEBI:15378"/>
        <dbReference type="ChEBI" id="CHEBI:29919"/>
        <dbReference type="ChEBI" id="CHEBI:29950"/>
        <dbReference type="ChEBI" id="CHEBI:50058"/>
        <dbReference type="ChEBI" id="CHEBI:57678"/>
        <dbReference type="EC" id="2.8.1.2"/>
    </reaction>
    <physiologicalReaction direction="left-to-right" evidence="5">
        <dbReference type="Rhea" id="RHEA:21741"/>
    </physiologicalReaction>
</comment>
<evidence type="ECO:0000256" key="1">
    <source>
        <dbReference type="ARBA" id="ARBA00004496"/>
    </source>
</evidence>
<keyword evidence="11" id="KW-1185">Reference proteome</keyword>
<dbReference type="OrthoDB" id="9781034at2"/>
<evidence type="ECO:0000256" key="8">
    <source>
        <dbReference type="ARBA" id="ARBA00078354"/>
    </source>
</evidence>
<reference evidence="10 11" key="1">
    <citation type="submission" date="2019-05" db="EMBL/GenBank/DDBJ databases">
        <title>Sulfitobacter sabulilitoris sp. nov., isolated from a marine sand.</title>
        <authorList>
            <person name="Yoon J.-H."/>
        </authorList>
    </citation>
    <scope>NUCLEOTIDE SEQUENCE [LARGE SCALE GENOMIC DNA]</scope>
    <source>
        <strain evidence="10 11">HSMS-29</strain>
    </source>
</reference>
<evidence type="ECO:0000313" key="10">
    <source>
        <dbReference type="EMBL" id="TMM52773.1"/>
    </source>
</evidence>
<evidence type="ECO:0000256" key="7">
    <source>
        <dbReference type="ARBA" id="ARBA00070833"/>
    </source>
</evidence>